<keyword evidence="4" id="KW-0804">Transcription</keyword>
<dbReference type="Gene3D" id="1.10.10.10">
    <property type="entry name" value="Winged helix-like DNA-binding domain superfamily/Winged helix DNA-binding domain"/>
    <property type="match status" value="1"/>
</dbReference>
<dbReference type="OrthoDB" id="9780326at2"/>
<dbReference type="Proteomes" id="UP000321945">
    <property type="component" value="Unassembled WGS sequence"/>
</dbReference>
<name>A0A5C6YLY6_9FLAO</name>
<dbReference type="InterPro" id="IPR013324">
    <property type="entry name" value="RNA_pol_sigma_r3/r4-like"/>
</dbReference>
<evidence type="ECO:0000313" key="7">
    <source>
        <dbReference type="EMBL" id="TXD68235.1"/>
    </source>
</evidence>
<dbReference type="GO" id="GO:0006352">
    <property type="term" value="P:DNA-templated transcription initiation"/>
    <property type="evidence" value="ECO:0007669"/>
    <property type="project" value="InterPro"/>
</dbReference>
<dbReference type="InterPro" id="IPR014284">
    <property type="entry name" value="RNA_pol_sigma-70_dom"/>
</dbReference>
<evidence type="ECO:0000256" key="3">
    <source>
        <dbReference type="ARBA" id="ARBA00023082"/>
    </source>
</evidence>
<keyword evidence="2" id="KW-0805">Transcription regulation</keyword>
<organism evidence="7 8">
    <name type="scientific">Aequorivita lipolytica</name>
    <dbReference type="NCBI Taxonomy" id="153267"/>
    <lineage>
        <taxon>Bacteria</taxon>
        <taxon>Pseudomonadati</taxon>
        <taxon>Bacteroidota</taxon>
        <taxon>Flavobacteriia</taxon>
        <taxon>Flavobacteriales</taxon>
        <taxon>Flavobacteriaceae</taxon>
        <taxon>Aequorivita</taxon>
    </lineage>
</organism>
<dbReference type="PANTHER" id="PTHR43133">
    <property type="entry name" value="RNA POLYMERASE ECF-TYPE SIGMA FACTO"/>
    <property type="match status" value="1"/>
</dbReference>
<gene>
    <name evidence="7" type="ORF">ESV24_13185</name>
</gene>
<protein>
    <submittedName>
        <fullName evidence="7">RNA polymerase sigma factor</fullName>
    </submittedName>
</protein>
<dbReference type="GO" id="GO:0016987">
    <property type="term" value="F:sigma factor activity"/>
    <property type="evidence" value="ECO:0007669"/>
    <property type="project" value="UniProtKB-KW"/>
</dbReference>
<dbReference type="SUPFAM" id="SSF88659">
    <property type="entry name" value="Sigma3 and sigma4 domains of RNA polymerase sigma factors"/>
    <property type="match status" value="1"/>
</dbReference>
<comment type="similarity">
    <text evidence="1">Belongs to the sigma-70 factor family. ECF subfamily.</text>
</comment>
<reference evidence="7 8" key="1">
    <citation type="submission" date="2019-08" db="EMBL/GenBank/DDBJ databases">
        <title>Genome of Aequorivita lipolytica Y10-2 (type strain).</title>
        <authorList>
            <person name="Bowman J.P."/>
        </authorList>
    </citation>
    <scope>NUCLEOTIDE SEQUENCE [LARGE SCALE GENOMIC DNA]</scope>
    <source>
        <strain evidence="7 8">Y10-2</strain>
    </source>
</reference>
<dbReference type="InterPro" id="IPR013325">
    <property type="entry name" value="RNA_pol_sigma_r2"/>
</dbReference>
<dbReference type="CDD" id="cd06171">
    <property type="entry name" value="Sigma70_r4"/>
    <property type="match status" value="1"/>
</dbReference>
<dbReference type="PANTHER" id="PTHR43133:SF51">
    <property type="entry name" value="RNA POLYMERASE SIGMA FACTOR"/>
    <property type="match status" value="1"/>
</dbReference>
<keyword evidence="3" id="KW-0731">Sigma factor</keyword>
<evidence type="ECO:0000256" key="4">
    <source>
        <dbReference type="ARBA" id="ARBA00023163"/>
    </source>
</evidence>
<evidence type="ECO:0000256" key="1">
    <source>
        <dbReference type="ARBA" id="ARBA00010641"/>
    </source>
</evidence>
<dbReference type="NCBIfam" id="TIGR02937">
    <property type="entry name" value="sigma70-ECF"/>
    <property type="match status" value="1"/>
</dbReference>
<evidence type="ECO:0000256" key="2">
    <source>
        <dbReference type="ARBA" id="ARBA00023015"/>
    </source>
</evidence>
<accession>A0A5C6YLY6</accession>
<dbReference type="InterPro" id="IPR039425">
    <property type="entry name" value="RNA_pol_sigma-70-like"/>
</dbReference>
<dbReference type="Pfam" id="PF08281">
    <property type="entry name" value="Sigma70_r4_2"/>
    <property type="match status" value="1"/>
</dbReference>
<keyword evidence="8" id="KW-1185">Reference proteome</keyword>
<dbReference type="SUPFAM" id="SSF88946">
    <property type="entry name" value="Sigma2 domain of RNA polymerase sigma factors"/>
    <property type="match status" value="1"/>
</dbReference>
<evidence type="ECO:0000259" key="6">
    <source>
        <dbReference type="Pfam" id="PF08281"/>
    </source>
</evidence>
<dbReference type="RefSeq" id="WP_111816836.1">
    <property type="nucleotide sequence ID" value="NZ_CBCRZQ010000011.1"/>
</dbReference>
<dbReference type="InterPro" id="IPR036388">
    <property type="entry name" value="WH-like_DNA-bd_sf"/>
</dbReference>
<dbReference type="Pfam" id="PF04542">
    <property type="entry name" value="Sigma70_r2"/>
    <property type="match status" value="1"/>
</dbReference>
<evidence type="ECO:0000259" key="5">
    <source>
        <dbReference type="Pfam" id="PF04542"/>
    </source>
</evidence>
<dbReference type="Gene3D" id="1.10.1740.10">
    <property type="match status" value="1"/>
</dbReference>
<dbReference type="AlphaFoldDB" id="A0A5C6YLY6"/>
<dbReference type="EMBL" id="VORU01000013">
    <property type="protein sequence ID" value="TXD68235.1"/>
    <property type="molecule type" value="Genomic_DNA"/>
</dbReference>
<evidence type="ECO:0000313" key="8">
    <source>
        <dbReference type="Proteomes" id="UP000321945"/>
    </source>
</evidence>
<dbReference type="InterPro" id="IPR013249">
    <property type="entry name" value="RNA_pol_sigma70_r4_t2"/>
</dbReference>
<proteinExistence type="inferred from homology"/>
<comment type="caution">
    <text evidence="7">The sequence shown here is derived from an EMBL/GenBank/DDBJ whole genome shotgun (WGS) entry which is preliminary data.</text>
</comment>
<dbReference type="InterPro" id="IPR007627">
    <property type="entry name" value="RNA_pol_sigma70_r2"/>
</dbReference>
<sequence>MVEEQELLTALKTGGAKEAAFRELVSQYKERLYWQIRNIVLDHDDADDVLQNTFIKVFRNIDSFKGESKLHTWMYRIAANESITFLNKKAKHNNVSIENLSDNAVRKLETDIYFEGDQLQLQFQKAIATLPERQKLIFTMKYFEDHTFEELSEILETSVGGLKSSYHIAVKKITEFIKTNETSINSI</sequence>
<feature type="domain" description="RNA polymerase sigma-70 region 2" evidence="5">
    <location>
        <begin position="24"/>
        <end position="90"/>
    </location>
</feature>
<feature type="domain" description="RNA polymerase sigma factor 70 region 4 type 2" evidence="6">
    <location>
        <begin position="121"/>
        <end position="173"/>
    </location>
</feature>
<dbReference type="GO" id="GO:0003677">
    <property type="term" value="F:DNA binding"/>
    <property type="evidence" value="ECO:0007669"/>
    <property type="project" value="InterPro"/>
</dbReference>